<name>A0AAW6P1M1_9PSED</name>
<comment type="caution">
    <text evidence="1">The sequence shown here is derived from an EMBL/GenBank/DDBJ whole genome shotgun (WGS) entry which is preliminary data.</text>
</comment>
<evidence type="ECO:0000313" key="2">
    <source>
        <dbReference type="Proteomes" id="UP001220662"/>
    </source>
</evidence>
<proteinExistence type="predicted"/>
<evidence type="ECO:0000313" key="1">
    <source>
        <dbReference type="EMBL" id="MDF3841111.1"/>
    </source>
</evidence>
<gene>
    <name evidence="1" type="ORF">P3W55_05235</name>
</gene>
<organism evidence="1 2">
    <name type="scientific">Pseudomonas citronellolis</name>
    <dbReference type="NCBI Taxonomy" id="53408"/>
    <lineage>
        <taxon>Bacteria</taxon>
        <taxon>Pseudomonadati</taxon>
        <taxon>Pseudomonadota</taxon>
        <taxon>Gammaproteobacteria</taxon>
        <taxon>Pseudomonadales</taxon>
        <taxon>Pseudomonadaceae</taxon>
        <taxon>Pseudomonas</taxon>
    </lineage>
</organism>
<protein>
    <submittedName>
        <fullName evidence="1">Uncharacterized protein</fullName>
    </submittedName>
</protein>
<dbReference type="EMBL" id="JARJLR010000104">
    <property type="protein sequence ID" value="MDF3841111.1"/>
    <property type="molecule type" value="Genomic_DNA"/>
</dbReference>
<dbReference type="Proteomes" id="UP001220662">
    <property type="component" value="Unassembled WGS sequence"/>
</dbReference>
<dbReference type="AlphaFoldDB" id="A0AAW6P1M1"/>
<dbReference type="RefSeq" id="WP_276213955.1">
    <property type="nucleotide sequence ID" value="NZ_JARJLR010000104.1"/>
</dbReference>
<reference evidence="1" key="1">
    <citation type="submission" date="2023-03" db="EMBL/GenBank/DDBJ databases">
        <title>Draft assemblies of triclosan tolerant bacteria isolated from returned activated sludge.</title>
        <authorList>
            <person name="Van Hamelsveld S."/>
        </authorList>
    </citation>
    <scope>NUCLEOTIDE SEQUENCE</scope>
    <source>
        <strain evidence="1">GW210015_S63</strain>
    </source>
</reference>
<sequence>MWVQIAILVISALISYATRPKPTKPEPQEVTAPTAEEGKKLRKVYGTVWVDDAQVLGFKKMGTDAIRTKGGKK</sequence>
<accession>A0AAW6P1M1</accession>